<dbReference type="AlphaFoldDB" id="A0A2S0I8P6"/>
<dbReference type="Proteomes" id="UP000239477">
    <property type="component" value="Chromosome"/>
</dbReference>
<dbReference type="EMBL" id="CP023270">
    <property type="protein sequence ID" value="AVJ28167.1"/>
    <property type="molecule type" value="Genomic_DNA"/>
</dbReference>
<reference evidence="3 4" key="1">
    <citation type="submission" date="2017-09" db="EMBL/GenBank/DDBJ databases">
        <title>Genomic, metabolic, and phenotypic characteristics of bacterial isolates from the natural microbiome of the model nematode Caenorhabditis elegans.</title>
        <authorList>
            <person name="Zimmermann J."/>
            <person name="Obeng N."/>
            <person name="Yang W."/>
            <person name="Obeng O."/>
            <person name="Kissoyan K."/>
            <person name="Pees B."/>
            <person name="Dirksen P."/>
            <person name="Hoppner M."/>
            <person name="Franke A."/>
            <person name="Rosenstiel P."/>
            <person name="Leippe M."/>
            <person name="Dierking K."/>
            <person name="Kaleta C."/>
            <person name="Schulenburg H."/>
        </authorList>
    </citation>
    <scope>NUCLEOTIDE SEQUENCE [LARGE SCALE GENOMIC DNA]</scope>
    <source>
        <strain evidence="3 4">MYb73</strain>
    </source>
</reference>
<name>A0A2S0I8P6_9BURK</name>
<organism evidence="3 4">
    <name type="scientific">Achromobacter spanius</name>
    <dbReference type="NCBI Taxonomy" id="217203"/>
    <lineage>
        <taxon>Bacteria</taxon>
        <taxon>Pseudomonadati</taxon>
        <taxon>Pseudomonadota</taxon>
        <taxon>Betaproteobacteria</taxon>
        <taxon>Burkholderiales</taxon>
        <taxon>Alcaligenaceae</taxon>
        <taxon>Achromobacter</taxon>
    </lineage>
</organism>
<keyword evidence="1" id="KW-0812">Transmembrane</keyword>
<dbReference type="OrthoDB" id="6206554at2"/>
<evidence type="ECO:0000313" key="3">
    <source>
        <dbReference type="EMBL" id="AVJ28167.1"/>
    </source>
</evidence>
<dbReference type="Gene3D" id="3.40.50.410">
    <property type="entry name" value="von Willebrand factor, type A domain"/>
    <property type="match status" value="1"/>
</dbReference>
<dbReference type="SMART" id="SM00327">
    <property type="entry name" value="VWA"/>
    <property type="match status" value="1"/>
</dbReference>
<dbReference type="PANTHER" id="PTHR22550:SF18">
    <property type="entry name" value="VWFA DOMAIN-CONTAINING PROTEIN"/>
    <property type="match status" value="1"/>
</dbReference>
<proteinExistence type="predicted"/>
<dbReference type="RefSeq" id="WP_105238974.1">
    <property type="nucleotide sequence ID" value="NZ_CP023270.1"/>
</dbReference>
<protein>
    <recommendedName>
        <fullName evidence="2">VWFA domain-containing protein</fullName>
    </recommendedName>
</protein>
<dbReference type="SUPFAM" id="SSF53300">
    <property type="entry name" value="vWA-like"/>
    <property type="match status" value="1"/>
</dbReference>
<feature type="domain" description="VWFA" evidence="2">
    <location>
        <begin position="93"/>
        <end position="280"/>
    </location>
</feature>
<keyword evidence="4" id="KW-1185">Reference proteome</keyword>
<dbReference type="PROSITE" id="PS50234">
    <property type="entry name" value="VWFA"/>
    <property type="match status" value="1"/>
</dbReference>
<evidence type="ECO:0000313" key="4">
    <source>
        <dbReference type="Proteomes" id="UP000239477"/>
    </source>
</evidence>
<evidence type="ECO:0000259" key="2">
    <source>
        <dbReference type="PROSITE" id="PS50234"/>
    </source>
</evidence>
<feature type="transmembrane region" description="Helical" evidence="1">
    <location>
        <begin position="296"/>
        <end position="320"/>
    </location>
</feature>
<keyword evidence="1" id="KW-0472">Membrane</keyword>
<gene>
    <name evidence="3" type="ORF">CLM73_14170</name>
</gene>
<dbReference type="InterPro" id="IPR050768">
    <property type="entry name" value="UPF0353/GerABKA_families"/>
</dbReference>
<dbReference type="PANTHER" id="PTHR22550">
    <property type="entry name" value="SPORE GERMINATION PROTEIN"/>
    <property type="match status" value="1"/>
</dbReference>
<sequence length="342" mass="37299">MWRLEYPWLLAAAPLALAAYRWLPAYVQQRNALRVPFFDSVAAIIGQTPSRPGVRVRAGQLWLNIVVWLLMVVALARPQWVEPPLTHTEAVRDVLLAVDISQSMDTADFRNAQGHPESRWTAVKAVVADFIAKRPDDRLGLIVFGTSAYPQAPLTGDHVALTLLLDRTAVGMAGPNTAIGDAIGLGIRMLDAAKERDKVLILLTDGNDTGSAVPPARAAALAAQHHIIVHTIGIGDPAATGEDRVDFGMLEGIARATGGQFFKAEDLASLQSVYATLDRITPREVKTLRHQPKRDYFWLPLGLALCLLVAWHGVAAISAWRIRRAQVPRVAQTEEGGEWTST</sequence>
<dbReference type="InterPro" id="IPR036465">
    <property type="entry name" value="vWFA_dom_sf"/>
</dbReference>
<dbReference type="Pfam" id="PF00092">
    <property type="entry name" value="VWA"/>
    <property type="match status" value="1"/>
</dbReference>
<keyword evidence="1" id="KW-1133">Transmembrane helix</keyword>
<evidence type="ECO:0000256" key="1">
    <source>
        <dbReference type="SAM" id="Phobius"/>
    </source>
</evidence>
<accession>A0A2S0I8P6</accession>
<dbReference type="InterPro" id="IPR002035">
    <property type="entry name" value="VWF_A"/>
</dbReference>